<accession>A0A3M7STB1</accession>
<reference evidence="2 3" key="1">
    <citation type="journal article" date="2018" name="Sci. Rep.">
        <title>Genomic signatures of local adaptation to the degree of environmental predictability in rotifers.</title>
        <authorList>
            <person name="Franch-Gras L."/>
            <person name="Hahn C."/>
            <person name="Garcia-Roger E.M."/>
            <person name="Carmona M.J."/>
            <person name="Serra M."/>
            <person name="Gomez A."/>
        </authorList>
    </citation>
    <scope>NUCLEOTIDE SEQUENCE [LARGE SCALE GENOMIC DNA]</scope>
    <source>
        <strain evidence="2">HYR1</strain>
    </source>
</reference>
<feature type="compositionally biased region" description="Basic and acidic residues" evidence="1">
    <location>
        <begin position="56"/>
        <end position="71"/>
    </location>
</feature>
<organism evidence="2 3">
    <name type="scientific">Brachionus plicatilis</name>
    <name type="common">Marine rotifer</name>
    <name type="synonym">Brachionus muelleri</name>
    <dbReference type="NCBI Taxonomy" id="10195"/>
    <lineage>
        <taxon>Eukaryota</taxon>
        <taxon>Metazoa</taxon>
        <taxon>Spiralia</taxon>
        <taxon>Gnathifera</taxon>
        <taxon>Rotifera</taxon>
        <taxon>Eurotatoria</taxon>
        <taxon>Monogononta</taxon>
        <taxon>Pseudotrocha</taxon>
        <taxon>Ploima</taxon>
        <taxon>Brachionidae</taxon>
        <taxon>Brachionus</taxon>
    </lineage>
</organism>
<evidence type="ECO:0000313" key="2">
    <source>
        <dbReference type="EMBL" id="RNA38986.1"/>
    </source>
</evidence>
<name>A0A3M7STB1_BRAPC</name>
<dbReference type="Proteomes" id="UP000276133">
    <property type="component" value="Unassembled WGS sequence"/>
</dbReference>
<evidence type="ECO:0000313" key="3">
    <source>
        <dbReference type="Proteomes" id="UP000276133"/>
    </source>
</evidence>
<dbReference type="AlphaFoldDB" id="A0A3M7STB1"/>
<evidence type="ECO:0000256" key="1">
    <source>
        <dbReference type="SAM" id="MobiDB-lite"/>
    </source>
</evidence>
<gene>
    <name evidence="2" type="ORF">BpHYR1_041663</name>
</gene>
<comment type="caution">
    <text evidence="2">The sequence shown here is derived from an EMBL/GenBank/DDBJ whole genome shotgun (WGS) entry which is preliminary data.</text>
</comment>
<protein>
    <submittedName>
        <fullName evidence="2">Uncharacterized protein</fullName>
    </submittedName>
</protein>
<proteinExistence type="predicted"/>
<keyword evidence="3" id="KW-1185">Reference proteome</keyword>
<dbReference type="EMBL" id="REGN01000798">
    <property type="protein sequence ID" value="RNA38986.1"/>
    <property type="molecule type" value="Genomic_DNA"/>
</dbReference>
<feature type="region of interest" description="Disordered" evidence="1">
    <location>
        <begin position="49"/>
        <end position="71"/>
    </location>
</feature>
<sequence length="71" mass="8789">MIDYLNVDINLPYHRNDRLDEMNKRLVAKIVVFQTKHEERKRHCKFWYKKQKQKQNNKDVKDSDGLKHSLY</sequence>